<keyword evidence="12" id="KW-1185">Reference proteome</keyword>
<dbReference type="KEGG" id="sind:105174805"/>
<evidence type="ECO:0000256" key="6">
    <source>
        <dbReference type="ARBA" id="ARBA00023054"/>
    </source>
</evidence>
<gene>
    <name evidence="13" type="primary">LOC105174805</name>
</gene>
<keyword evidence="4" id="KW-0256">Endoplasmic reticulum</keyword>
<comment type="subcellular location">
    <subcellularLocation>
        <location evidence="2">Endoplasmic reticulum membrane</location>
        <topology evidence="2">Multi-pass membrane protein</topology>
    </subcellularLocation>
    <subcellularLocation>
        <location evidence="1">Nucleus membrane</location>
        <topology evidence="1">Multi-pass membrane protein</topology>
    </subcellularLocation>
</comment>
<dbReference type="Pfam" id="PF07738">
    <property type="entry name" value="Sad1_UNC"/>
    <property type="match status" value="1"/>
</dbReference>
<dbReference type="AlphaFoldDB" id="A0A6I9UBR0"/>
<evidence type="ECO:0000256" key="7">
    <source>
        <dbReference type="ARBA" id="ARBA00023136"/>
    </source>
</evidence>
<evidence type="ECO:0000256" key="8">
    <source>
        <dbReference type="ARBA" id="ARBA00023242"/>
    </source>
</evidence>
<dbReference type="InParanoid" id="A0A6I9UBR0"/>
<dbReference type="GeneID" id="105174805"/>
<dbReference type="RefSeq" id="XP_011095309.2">
    <property type="nucleotide sequence ID" value="XM_011097007.2"/>
</dbReference>
<keyword evidence="3 10" id="KW-0812">Transmembrane</keyword>
<feature type="transmembrane region" description="Helical" evidence="10">
    <location>
        <begin position="568"/>
        <end position="588"/>
    </location>
</feature>
<dbReference type="SUPFAM" id="SSF49785">
    <property type="entry name" value="Galactose-binding domain-like"/>
    <property type="match status" value="1"/>
</dbReference>
<evidence type="ECO:0000256" key="10">
    <source>
        <dbReference type="SAM" id="Phobius"/>
    </source>
</evidence>
<dbReference type="PANTHER" id="PTHR12953">
    <property type="entry name" value="MEMBRANE PROTEIN CH1 RELATED"/>
    <property type="match status" value="1"/>
</dbReference>
<dbReference type="Proteomes" id="UP000504604">
    <property type="component" value="Linkage group LG2"/>
</dbReference>
<feature type="domain" description="SUN" evidence="11">
    <location>
        <begin position="209"/>
        <end position="373"/>
    </location>
</feature>
<accession>A0A6I9UBR0</accession>
<evidence type="ECO:0000256" key="4">
    <source>
        <dbReference type="ARBA" id="ARBA00022824"/>
    </source>
</evidence>
<keyword evidence="5 10" id="KW-1133">Transmembrane helix</keyword>
<dbReference type="GO" id="GO:0034975">
    <property type="term" value="P:protein folding in endoplasmic reticulum"/>
    <property type="evidence" value="ECO:0007669"/>
    <property type="project" value="TreeGrafter"/>
</dbReference>
<keyword evidence="7 10" id="KW-0472">Membrane</keyword>
<proteinExistence type="predicted"/>
<evidence type="ECO:0000313" key="12">
    <source>
        <dbReference type="Proteomes" id="UP000504604"/>
    </source>
</evidence>
<evidence type="ECO:0000256" key="9">
    <source>
        <dbReference type="ARBA" id="ARBA00054046"/>
    </source>
</evidence>
<dbReference type="InterPro" id="IPR045120">
    <property type="entry name" value="Suco/Slp1-like"/>
</dbReference>
<dbReference type="PROSITE" id="PS51469">
    <property type="entry name" value="SUN"/>
    <property type="match status" value="1"/>
</dbReference>
<feature type="transmembrane region" description="Helical" evidence="10">
    <location>
        <begin position="609"/>
        <end position="625"/>
    </location>
</feature>
<keyword evidence="8" id="KW-0539">Nucleus</keyword>
<name>A0A6I9UBR0_SESIN</name>
<evidence type="ECO:0000256" key="3">
    <source>
        <dbReference type="ARBA" id="ARBA00022692"/>
    </source>
</evidence>
<evidence type="ECO:0000259" key="11">
    <source>
        <dbReference type="PROSITE" id="PS51469"/>
    </source>
</evidence>
<dbReference type="OrthoDB" id="266334at2759"/>
<dbReference type="Gene3D" id="2.60.120.260">
    <property type="entry name" value="Galactose-binding domain-like"/>
    <property type="match status" value="1"/>
</dbReference>
<sequence length="626" mass="70239">MKCAGGAGKCIGQAKNSLCASDISSVSSQINCSVTRSKVDLCAMQRSRRALLQRRALEESICGRNRLYKVSVSVVVILWGLVFFLNTWIGHGDFHKAKPEQYSVNSTRWDEDIEAIERGANSILPVDRHPSEEIVSSDSCAYASVSVQEPDFSNSEPHVRLARANSESAAEEATIKRNVPANMEKQKPKVYRPSRGVPLGLDEFKNKAFSSQSRYLSGQAGSIIHRLEPGGAEYNYASASKGAKVLSYNKEAKGASNILNRDKDKYLRNPCSTEEKFVVIELSEETLVDTIEIANFEHHSSNLKDFVLLGSPVYPTDSWVKLGNFTAANLKHAQRFVLPEPKWVRYLKLNLLSHHGSEFYCTLSVLEVYGVDAVEKMLEDLVSVQDKLPVSGEPLDEKKTGLSQHMASEGDAFEALVEEPDTTTGTSDVKRGRLNIDVPDPVEEIRHQPVNRMPGDSVLKILLKKVRSLDLNLGVLERYLEELNSRYSDIFKEFDKEVGDKGVLLEKIMSDIRSFSDSKEDMIKEIGDLLSWKSLVSMQLENILKENTLLRLEVEKVRRNQLHLENKGIVIFLVCVGFGFLALIRSFVDMIPNVNRCEDSRKFCSKRSSWFYLLLCCSITVIILSL</sequence>
<evidence type="ECO:0000256" key="2">
    <source>
        <dbReference type="ARBA" id="ARBA00004477"/>
    </source>
</evidence>
<evidence type="ECO:0000256" key="1">
    <source>
        <dbReference type="ARBA" id="ARBA00004232"/>
    </source>
</evidence>
<protein>
    <submittedName>
        <fullName evidence="13">Uncharacterized protein SLP1 isoform X1</fullName>
    </submittedName>
</protein>
<dbReference type="InterPro" id="IPR012919">
    <property type="entry name" value="SUN_dom"/>
</dbReference>
<reference evidence="13" key="1">
    <citation type="submission" date="2025-08" db="UniProtKB">
        <authorList>
            <consortium name="RefSeq"/>
        </authorList>
    </citation>
    <scope>IDENTIFICATION</scope>
</reference>
<dbReference type="FunFam" id="2.60.120.260:FF:000062">
    <property type="entry name" value="Galactose-binding protein isoform 3"/>
    <property type="match status" value="1"/>
</dbReference>
<organism evidence="12 13">
    <name type="scientific">Sesamum indicum</name>
    <name type="common">Oriental sesame</name>
    <name type="synonym">Sesamum orientale</name>
    <dbReference type="NCBI Taxonomy" id="4182"/>
    <lineage>
        <taxon>Eukaryota</taxon>
        <taxon>Viridiplantae</taxon>
        <taxon>Streptophyta</taxon>
        <taxon>Embryophyta</taxon>
        <taxon>Tracheophyta</taxon>
        <taxon>Spermatophyta</taxon>
        <taxon>Magnoliopsida</taxon>
        <taxon>eudicotyledons</taxon>
        <taxon>Gunneridae</taxon>
        <taxon>Pentapetalae</taxon>
        <taxon>asterids</taxon>
        <taxon>lamiids</taxon>
        <taxon>Lamiales</taxon>
        <taxon>Pedaliaceae</taxon>
        <taxon>Sesamum</taxon>
    </lineage>
</organism>
<keyword evidence="6" id="KW-0175">Coiled coil</keyword>
<comment type="function">
    <text evidence="9">Encodes a member of the mid-SUN subfamily of SUN-domain proteins that is localized to both the nuclear envelope and the ER. It is involved in early seed development and nuclear morphology. [TAIR].</text>
</comment>
<evidence type="ECO:0000256" key="5">
    <source>
        <dbReference type="ARBA" id="ARBA00022989"/>
    </source>
</evidence>
<dbReference type="PANTHER" id="PTHR12953:SF0">
    <property type="entry name" value="SUN DOMAIN-CONTAINING OSSIFICATION FACTOR"/>
    <property type="match status" value="1"/>
</dbReference>
<dbReference type="GO" id="GO:0031965">
    <property type="term" value="C:nuclear membrane"/>
    <property type="evidence" value="ECO:0007669"/>
    <property type="project" value="UniProtKB-SubCell"/>
</dbReference>
<feature type="transmembrane region" description="Helical" evidence="10">
    <location>
        <begin position="67"/>
        <end position="89"/>
    </location>
</feature>
<dbReference type="GO" id="GO:0005789">
    <property type="term" value="C:endoplasmic reticulum membrane"/>
    <property type="evidence" value="ECO:0007669"/>
    <property type="project" value="UniProtKB-SubCell"/>
</dbReference>
<dbReference type="FunCoup" id="A0A6I9UBR0">
    <property type="interactions" value="318"/>
</dbReference>
<evidence type="ECO:0000313" key="13">
    <source>
        <dbReference type="RefSeq" id="XP_011095309.2"/>
    </source>
</evidence>
<dbReference type="InterPro" id="IPR008979">
    <property type="entry name" value="Galactose-bd-like_sf"/>
</dbReference>